<dbReference type="PANTHER" id="PTHR36617">
    <property type="entry name" value="PROTEIN, PUTATIVE-RELATED"/>
    <property type="match status" value="1"/>
</dbReference>
<dbReference type="Proteomes" id="UP000008827">
    <property type="component" value="Chromosome 1"/>
</dbReference>
<evidence type="ECO:0000313" key="2">
    <source>
        <dbReference type="EnsemblPlants" id="KRH76194"/>
    </source>
</evidence>
<protein>
    <recommendedName>
        <fullName evidence="4">Reverse transcriptase zinc-binding domain-containing protein</fullName>
    </recommendedName>
</protein>
<accession>A0A0R0LFT3</accession>
<dbReference type="EMBL" id="CM000834">
    <property type="protein sequence ID" value="KRH76194.1"/>
    <property type="molecule type" value="Genomic_DNA"/>
</dbReference>
<dbReference type="EnsemblPlants" id="KRH76194">
    <property type="protein sequence ID" value="KRH76194"/>
    <property type="gene ID" value="GLYMA_01G138400"/>
</dbReference>
<organism evidence="1">
    <name type="scientific">Glycine max</name>
    <name type="common">Soybean</name>
    <name type="synonym">Glycine hispida</name>
    <dbReference type="NCBI Taxonomy" id="3847"/>
    <lineage>
        <taxon>Eukaryota</taxon>
        <taxon>Viridiplantae</taxon>
        <taxon>Streptophyta</taxon>
        <taxon>Embryophyta</taxon>
        <taxon>Tracheophyta</taxon>
        <taxon>Spermatophyta</taxon>
        <taxon>Magnoliopsida</taxon>
        <taxon>eudicotyledons</taxon>
        <taxon>Gunneridae</taxon>
        <taxon>Pentapetalae</taxon>
        <taxon>rosids</taxon>
        <taxon>fabids</taxon>
        <taxon>Fabales</taxon>
        <taxon>Fabaceae</taxon>
        <taxon>Papilionoideae</taxon>
        <taxon>50 kb inversion clade</taxon>
        <taxon>NPAAA clade</taxon>
        <taxon>indigoferoid/millettioid clade</taxon>
        <taxon>Phaseoleae</taxon>
        <taxon>Glycine</taxon>
        <taxon>Glycine subgen. Soja</taxon>
    </lineage>
</organism>
<dbReference type="PANTHER" id="PTHR36617:SF11">
    <property type="entry name" value="PROTEIN, PUTATIVE-RELATED"/>
    <property type="match status" value="1"/>
</dbReference>
<reference evidence="2" key="2">
    <citation type="submission" date="2018-02" db="UniProtKB">
        <authorList>
            <consortium name="EnsemblPlants"/>
        </authorList>
    </citation>
    <scope>IDENTIFICATION</scope>
    <source>
        <strain evidence="2">Williams 82</strain>
    </source>
</reference>
<reference evidence="1 2" key="1">
    <citation type="journal article" date="2010" name="Nature">
        <title>Genome sequence of the palaeopolyploid soybean.</title>
        <authorList>
            <person name="Schmutz J."/>
            <person name="Cannon S.B."/>
            <person name="Schlueter J."/>
            <person name="Ma J."/>
            <person name="Mitros T."/>
            <person name="Nelson W."/>
            <person name="Hyten D.L."/>
            <person name="Song Q."/>
            <person name="Thelen J.J."/>
            <person name="Cheng J."/>
            <person name="Xu D."/>
            <person name="Hellsten U."/>
            <person name="May G.D."/>
            <person name="Yu Y."/>
            <person name="Sakurai T."/>
            <person name="Umezawa T."/>
            <person name="Bhattacharyya M.K."/>
            <person name="Sandhu D."/>
            <person name="Valliyodan B."/>
            <person name="Lindquist E."/>
            <person name="Peto M."/>
            <person name="Grant D."/>
            <person name="Shu S."/>
            <person name="Goodstein D."/>
            <person name="Barry K."/>
            <person name="Futrell-Griggs M."/>
            <person name="Abernathy B."/>
            <person name="Du J."/>
            <person name="Tian Z."/>
            <person name="Zhu L."/>
            <person name="Gill N."/>
            <person name="Joshi T."/>
            <person name="Libault M."/>
            <person name="Sethuraman A."/>
            <person name="Zhang X.-C."/>
            <person name="Shinozaki K."/>
            <person name="Nguyen H.T."/>
            <person name="Wing R.A."/>
            <person name="Cregan P."/>
            <person name="Specht J."/>
            <person name="Grimwood J."/>
            <person name="Rokhsar D."/>
            <person name="Stacey G."/>
            <person name="Shoemaker R.C."/>
            <person name="Jackson S.A."/>
        </authorList>
    </citation>
    <scope>NUCLEOTIDE SEQUENCE [LARGE SCALE GENOMIC DNA]</scope>
    <source>
        <strain evidence="2">cv. Williams 82</strain>
        <tissue evidence="1">Callus</tissue>
    </source>
</reference>
<proteinExistence type="predicted"/>
<dbReference type="AlphaFoldDB" id="A0A0R0LFT3"/>
<keyword evidence="3" id="KW-1185">Reference proteome</keyword>
<dbReference type="OMA" id="KECKIPQ"/>
<dbReference type="Gramene" id="KRH76194">
    <property type="protein sequence ID" value="KRH76194"/>
    <property type="gene ID" value="GLYMA_01G138400"/>
</dbReference>
<sequence length="156" mass="18587">MFGNSLQKECKIPQMGVWDGDTWIWNLAWRHNWFLWDHDLVATFMELIDNKKSIINKKDNWVWMNNSEGTYCVKHMYKSLLSQEGETEQHIDSKVWSTLWNIKASSKALAFSWSLLLNKIQSKGIGKTKSNQIWKVVWVLWRHQNNIIFREGNPDF</sequence>
<dbReference type="STRING" id="3847.A0A0R0LFT3"/>
<evidence type="ECO:0000313" key="3">
    <source>
        <dbReference type="Proteomes" id="UP000008827"/>
    </source>
</evidence>
<evidence type="ECO:0008006" key="4">
    <source>
        <dbReference type="Google" id="ProtNLM"/>
    </source>
</evidence>
<name>A0A0R0LFT3_SOYBN</name>
<evidence type="ECO:0000313" key="1">
    <source>
        <dbReference type="EMBL" id="KRH76194.1"/>
    </source>
</evidence>
<gene>
    <name evidence="1" type="ORF">GLYMA_01G138400</name>
</gene>
<dbReference type="OrthoDB" id="416454at2759"/>
<reference evidence="1" key="3">
    <citation type="submission" date="2018-07" db="EMBL/GenBank/DDBJ databases">
        <title>WGS assembly of Glycine max.</title>
        <authorList>
            <person name="Schmutz J."/>
            <person name="Cannon S."/>
            <person name="Schlueter J."/>
            <person name="Ma J."/>
            <person name="Mitros T."/>
            <person name="Nelson W."/>
            <person name="Hyten D."/>
            <person name="Song Q."/>
            <person name="Thelen J."/>
            <person name="Cheng J."/>
            <person name="Xu D."/>
            <person name="Hellsten U."/>
            <person name="May G."/>
            <person name="Yu Y."/>
            <person name="Sakurai T."/>
            <person name="Umezawa T."/>
            <person name="Bhattacharyya M."/>
            <person name="Sandhu D."/>
            <person name="Valliyodan B."/>
            <person name="Lindquist E."/>
            <person name="Peto M."/>
            <person name="Grant D."/>
            <person name="Shu S."/>
            <person name="Goodstein D."/>
            <person name="Barry K."/>
            <person name="Futrell-Griggs M."/>
            <person name="Abernathy B."/>
            <person name="Du J."/>
            <person name="Tian Z."/>
            <person name="Zhu L."/>
            <person name="Gill N."/>
            <person name="Joshi T."/>
            <person name="Libault M."/>
            <person name="Sethuraman A."/>
            <person name="Zhang X."/>
            <person name="Shinozaki K."/>
            <person name="Nguyen H."/>
            <person name="Wing R."/>
            <person name="Cregan P."/>
            <person name="Specht J."/>
            <person name="Grimwood J."/>
            <person name="Rokhsar D."/>
            <person name="Stacey G."/>
            <person name="Shoemaker R."/>
            <person name="Jackson S."/>
        </authorList>
    </citation>
    <scope>NUCLEOTIDE SEQUENCE</scope>
    <source>
        <tissue evidence="1">Callus</tissue>
    </source>
</reference>